<evidence type="ECO:0000313" key="4">
    <source>
        <dbReference type="Proteomes" id="UP000198636"/>
    </source>
</evidence>
<proteinExistence type="predicted"/>
<evidence type="ECO:0000259" key="1">
    <source>
        <dbReference type="Pfam" id="PF12996"/>
    </source>
</evidence>
<dbReference type="EMBL" id="FMUS01000010">
    <property type="protein sequence ID" value="SCY57593.1"/>
    <property type="molecule type" value="Genomic_DNA"/>
</dbReference>
<name>A0A1G5H185_9FIRM</name>
<dbReference type="STRING" id="1120976.SAMN03080606_01872"/>
<evidence type="ECO:0000259" key="2">
    <source>
        <dbReference type="Pfam" id="PF13524"/>
    </source>
</evidence>
<gene>
    <name evidence="3" type="ORF">SAMN03080606_01872</name>
</gene>
<reference evidence="3 4" key="1">
    <citation type="submission" date="2016-10" db="EMBL/GenBank/DDBJ databases">
        <authorList>
            <person name="de Groot N.N."/>
        </authorList>
    </citation>
    <scope>NUCLEOTIDE SEQUENCE [LARGE SCALE GENOMIC DNA]</scope>
    <source>
        <strain evidence="3 4">DSM 18978</strain>
    </source>
</reference>
<organism evidence="3 4">
    <name type="scientific">Alkaliphilus peptidifermentans DSM 18978</name>
    <dbReference type="NCBI Taxonomy" id="1120976"/>
    <lineage>
        <taxon>Bacteria</taxon>
        <taxon>Bacillati</taxon>
        <taxon>Bacillota</taxon>
        <taxon>Clostridia</taxon>
        <taxon>Peptostreptococcales</taxon>
        <taxon>Natronincolaceae</taxon>
        <taxon>Alkaliphilus</taxon>
    </lineage>
</organism>
<sequence length="308" mass="35984">MGHKLTYQSSWVSKEIEAGIDYFKPDILITVGYNKPLFHRFAEEIPKLCKKYNLFHLYWATEDLINHTSWSLPYIKKSKPDLVWTIHPDCIKKYESLGIPSSYLNFALNPRLFPPKKKDDKEIYDISLVGATHLFKRTYRFDSLKHLLFPLVQVGQKTHVWGYGWRKDEALIASIFGQTVPHDWLQGHLLYGVSGSVYQKSKIVLGLQNAEDQVTQRTFEILGTGAFMIASRTKAITEMFEDKKELVLTSSPKETIELVTYYLNRPDIRHEIGCNARKKIMDKYTYHQNLIKIWPKAEQLINKRKEKI</sequence>
<protein>
    <submittedName>
        <fullName evidence="3">Spore maturation protein CgeB</fullName>
    </submittedName>
</protein>
<dbReference type="InterPro" id="IPR024542">
    <property type="entry name" value="YkvP_N"/>
</dbReference>
<feature type="domain" description="Spore protein YkvP/CgeB glycosyl transferase-like" evidence="2">
    <location>
        <begin position="155"/>
        <end position="290"/>
    </location>
</feature>
<dbReference type="InterPro" id="IPR055259">
    <property type="entry name" value="YkvP/CgeB_Glyco_trans-like"/>
</dbReference>
<feature type="domain" description="Spore protein YkvP N-terminal" evidence="1">
    <location>
        <begin position="1"/>
        <end position="87"/>
    </location>
</feature>
<evidence type="ECO:0000313" key="3">
    <source>
        <dbReference type="EMBL" id="SCY57593.1"/>
    </source>
</evidence>
<accession>A0A1G5H185</accession>
<dbReference type="RefSeq" id="WP_176758944.1">
    <property type="nucleotide sequence ID" value="NZ_FMUS01000010.1"/>
</dbReference>
<dbReference type="Gene3D" id="3.40.50.2000">
    <property type="entry name" value="Glycogen Phosphorylase B"/>
    <property type="match status" value="1"/>
</dbReference>
<keyword evidence="4" id="KW-1185">Reference proteome</keyword>
<dbReference type="SUPFAM" id="SSF53756">
    <property type="entry name" value="UDP-Glycosyltransferase/glycogen phosphorylase"/>
    <property type="match status" value="1"/>
</dbReference>
<dbReference type="Pfam" id="PF12996">
    <property type="entry name" value="DUF3880"/>
    <property type="match status" value="1"/>
</dbReference>
<dbReference type="Proteomes" id="UP000198636">
    <property type="component" value="Unassembled WGS sequence"/>
</dbReference>
<dbReference type="AlphaFoldDB" id="A0A1G5H185"/>
<dbReference type="Pfam" id="PF13524">
    <property type="entry name" value="Glyco_trans_1_2"/>
    <property type="match status" value="1"/>
</dbReference>